<dbReference type="PANTHER" id="PTHR13710">
    <property type="entry name" value="DNA HELICASE RECQ FAMILY MEMBER"/>
    <property type="match status" value="1"/>
</dbReference>
<organism evidence="3 4">
    <name type="scientific">Thalictrum thalictroides</name>
    <name type="common">Rue-anemone</name>
    <name type="synonym">Anemone thalictroides</name>
    <dbReference type="NCBI Taxonomy" id="46969"/>
    <lineage>
        <taxon>Eukaryota</taxon>
        <taxon>Viridiplantae</taxon>
        <taxon>Streptophyta</taxon>
        <taxon>Embryophyta</taxon>
        <taxon>Tracheophyta</taxon>
        <taxon>Spermatophyta</taxon>
        <taxon>Magnoliopsida</taxon>
        <taxon>Ranunculales</taxon>
        <taxon>Ranunculaceae</taxon>
        <taxon>Thalictroideae</taxon>
        <taxon>Thalictrum</taxon>
    </lineage>
</organism>
<gene>
    <name evidence="3" type="ORF">FRX31_009379</name>
</gene>
<dbReference type="GO" id="GO:0005694">
    <property type="term" value="C:chromosome"/>
    <property type="evidence" value="ECO:0007669"/>
    <property type="project" value="TreeGrafter"/>
</dbReference>
<dbReference type="EMBL" id="JABWDY010009969">
    <property type="protein sequence ID" value="KAF5201034.1"/>
    <property type="molecule type" value="Genomic_DNA"/>
</dbReference>
<dbReference type="GO" id="GO:0000724">
    <property type="term" value="P:double-strand break repair via homologous recombination"/>
    <property type="evidence" value="ECO:0007669"/>
    <property type="project" value="TreeGrafter"/>
</dbReference>
<dbReference type="GO" id="GO:0043138">
    <property type="term" value="F:3'-5' DNA helicase activity"/>
    <property type="evidence" value="ECO:0007669"/>
    <property type="project" value="TreeGrafter"/>
</dbReference>
<dbReference type="SUPFAM" id="SSF52540">
    <property type="entry name" value="P-loop containing nucleoside triphosphate hydrolases"/>
    <property type="match status" value="1"/>
</dbReference>
<sequence>MAISDDGNRSHDGNNGNFVTQEDLDRRLVDLEAKIEAQLTSLRNLIFGDQKRKKTRELPQDVVALHGTTHSATSHNQIPQHNNINTRTDRKDVRTVCHFNMPKSMEAFYQESGRAGRDQLPSKSLLYYGIDDRNKMAFILSNAGNKKLQSSVSQGDSSKKSLEDFNQMVEYCEGSCCRRKQILEFFGEKVPTSLCRKSCDACKHPNLVAKYLEELKCEHGVHGRSRIFMS</sequence>
<evidence type="ECO:0000256" key="1">
    <source>
        <dbReference type="ARBA" id="ARBA00005446"/>
    </source>
</evidence>
<keyword evidence="3" id="KW-0378">Hydrolase</keyword>
<dbReference type="GO" id="GO:0009378">
    <property type="term" value="F:four-way junction helicase activity"/>
    <property type="evidence" value="ECO:0007669"/>
    <property type="project" value="TreeGrafter"/>
</dbReference>
<evidence type="ECO:0000259" key="2">
    <source>
        <dbReference type="Pfam" id="PF16124"/>
    </source>
</evidence>
<dbReference type="Pfam" id="PF16124">
    <property type="entry name" value="RecQ_Zn_bind"/>
    <property type="match status" value="1"/>
</dbReference>
<keyword evidence="3" id="KW-0347">Helicase</keyword>
<dbReference type="PANTHER" id="PTHR13710:SF155">
    <property type="entry name" value="ATP-DEPENDENT DNA HELICASE Q-LIKE 3"/>
    <property type="match status" value="1"/>
</dbReference>
<comment type="caution">
    <text evidence="3">The sequence shown here is derived from an EMBL/GenBank/DDBJ whole genome shotgun (WGS) entry which is preliminary data.</text>
</comment>
<feature type="domain" description="ATP-dependent DNA helicase RecQ zinc-binding" evidence="2">
    <location>
        <begin position="143"/>
        <end position="203"/>
    </location>
</feature>
<dbReference type="GO" id="GO:0005737">
    <property type="term" value="C:cytoplasm"/>
    <property type="evidence" value="ECO:0007669"/>
    <property type="project" value="TreeGrafter"/>
</dbReference>
<reference evidence="3 4" key="1">
    <citation type="submission" date="2020-06" db="EMBL/GenBank/DDBJ databases">
        <title>Transcriptomic and genomic resources for Thalictrum thalictroides and T. hernandezii: Facilitating candidate gene discovery in an emerging model plant lineage.</title>
        <authorList>
            <person name="Arias T."/>
            <person name="Riano-Pachon D.M."/>
            <person name="Di Stilio V.S."/>
        </authorList>
    </citation>
    <scope>NUCLEOTIDE SEQUENCE [LARGE SCALE GENOMIC DNA]</scope>
    <source>
        <strain evidence="4">cv. WT478/WT964</strain>
        <tissue evidence="3">Leaves</tissue>
    </source>
</reference>
<dbReference type="AlphaFoldDB" id="A0A7J6WUD4"/>
<keyword evidence="4" id="KW-1185">Reference proteome</keyword>
<dbReference type="InterPro" id="IPR027417">
    <property type="entry name" value="P-loop_NTPase"/>
</dbReference>
<proteinExistence type="inferred from homology"/>
<evidence type="ECO:0000313" key="3">
    <source>
        <dbReference type="EMBL" id="KAF5201034.1"/>
    </source>
</evidence>
<protein>
    <submittedName>
        <fullName evidence="3">Atp-dependent dna helicase q-like</fullName>
    </submittedName>
</protein>
<dbReference type="InterPro" id="IPR032284">
    <property type="entry name" value="RecQ_Zn-bd"/>
</dbReference>
<keyword evidence="3" id="KW-0547">Nucleotide-binding</keyword>
<dbReference type="OrthoDB" id="10261556at2759"/>
<comment type="similarity">
    <text evidence="1">Belongs to the helicase family. RecQ subfamily.</text>
</comment>
<feature type="non-terminal residue" evidence="3">
    <location>
        <position position="1"/>
    </location>
</feature>
<dbReference type="Proteomes" id="UP000554482">
    <property type="component" value="Unassembled WGS sequence"/>
</dbReference>
<accession>A0A7J6WUD4</accession>
<name>A0A7J6WUD4_THATH</name>
<keyword evidence="3" id="KW-0067">ATP-binding</keyword>
<evidence type="ECO:0000313" key="4">
    <source>
        <dbReference type="Proteomes" id="UP000554482"/>
    </source>
</evidence>
<dbReference type="Gene3D" id="3.40.50.300">
    <property type="entry name" value="P-loop containing nucleotide triphosphate hydrolases"/>
    <property type="match status" value="1"/>
</dbReference>